<dbReference type="RefSeq" id="WP_091008435.1">
    <property type="nucleotide sequence ID" value="NZ_CP041743.1"/>
</dbReference>
<evidence type="ECO:0000313" key="2">
    <source>
        <dbReference type="EMBL" id="SFI02192.1"/>
    </source>
</evidence>
<dbReference type="EMBL" id="FOQU01000001">
    <property type="protein sequence ID" value="SFI02192.1"/>
    <property type="molecule type" value="Genomic_DNA"/>
</dbReference>
<protein>
    <recommendedName>
        <fullName evidence="1">SiaC family regulatory phosphoprotein domain-containing protein</fullName>
    </recommendedName>
</protein>
<evidence type="ECO:0000313" key="3">
    <source>
        <dbReference type="Proteomes" id="UP000199548"/>
    </source>
</evidence>
<gene>
    <name evidence="2" type="ORF">SAMN05192543_1011081</name>
</gene>
<name>A0A1I3ETC0_9BURK</name>
<organism evidence="2 3">
    <name type="scientific">Paraburkholderia megapolitana</name>
    <dbReference type="NCBI Taxonomy" id="420953"/>
    <lineage>
        <taxon>Bacteria</taxon>
        <taxon>Pseudomonadati</taxon>
        <taxon>Pseudomonadota</taxon>
        <taxon>Betaproteobacteria</taxon>
        <taxon>Burkholderiales</taxon>
        <taxon>Burkholderiaceae</taxon>
        <taxon>Paraburkholderia</taxon>
    </lineage>
</organism>
<dbReference type="STRING" id="420953.SAMN05192543_1011081"/>
<dbReference type="Proteomes" id="UP000199548">
    <property type="component" value="Unassembled WGS sequence"/>
</dbReference>
<reference evidence="2 3" key="1">
    <citation type="submission" date="2016-10" db="EMBL/GenBank/DDBJ databases">
        <authorList>
            <person name="de Groot N.N."/>
        </authorList>
    </citation>
    <scope>NUCLEOTIDE SEQUENCE [LARGE SCALE GENOMIC DNA]</scope>
    <source>
        <strain evidence="2 3">LMG 23650</strain>
    </source>
</reference>
<sequence>MTPIKLPRTDFTPEIEFSPADQRLSVEGECHPENPNTFFGPILQLIGQYLQTAQPPHFVMRVRLTYINSASTKAMRQLFMVLSDASKRGCNVDIDWEFDPDDDAIQELGQDLLYGIGATHVVFNEVLIET</sequence>
<feature type="domain" description="SiaC family regulatory phosphoprotein" evidence="1">
    <location>
        <begin position="7"/>
        <end position="112"/>
    </location>
</feature>
<dbReference type="Pfam" id="PF09345">
    <property type="entry name" value="SiaC"/>
    <property type="match status" value="1"/>
</dbReference>
<accession>A0A1I3ETC0</accession>
<dbReference type="InterPro" id="IPR018530">
    <property type="entry name" value="SiaC"/>
</dbReference>
<dbReference type="OrthoDB" id="5297629at2"/>
<proteinExistence type="predicted"/>
<evidence type="ECO:0000259" key="1">
    <source>
        <dbReference type="Pfam" id="PF09345"/>
    </source>
</evidence>
<dbReference type="AlphaFoldDB" id="A0A1I3ETC0"/>
<keyword evidence="3" id="KW-1185">Reference proteome</keyword>